<accession>A0A9P7D0B1</accession>
<organism evidence="12 13">
    <name type="scientific">Suillus placidus</name>
    <dbReference type="NCBI Taxonomy" id="48579"/>
    <lineage>
        <taxon>Eukaryota</taxon>
        <taxon>Fungi</taxon>
        <taxon>Dikarya</taxon>
        <taxon>Basidiomycota</taxon>
        <taxon>Agaricomycotina</taxon>
        <taxon>Agaricomycetes</taxon>
        <taxon>Agaricomycetidae</taxon>
        <taxon>Boletales</taxon>
        <taxon>Suillineae</taxon>
        <taxon>Suillaceae</taxon>
        <taxon>Suillus</taxon>
    </lineage>
</organism>
<gene>
    <name evidence="12" type="ORF">EV702DRAFT_1200929</name>
</gene>
<evidence type="ECO:0000313" key="12">
    <source>
        <dbReference type="EMBL" id="KAG1773607.1"/>
    </source>
</evidence>
<evidence type="ECO:0000313" key="13">
    <source>
        <dbReference type="Proteomes" id="UP000714275"/>
    </source>
</evidence>
<keyword evidence="4" id="KW-0378">Hydrolase</keyword>
<dbReference type="Pfam" id="PF01612">
    <property type="entry name" value="DNA_pol_A_exo1"/>
    <property type="match status" value="1"/>
</dbReference>
<dbReference type="PANTHER" id="PTHR13620">
    <property type="entry name" value="3-5 EXONUCLEASE"/>
    <property type="match status" value="1"/>
</dbReference>
<evidence type="ECO:0000259" key="11">
    <source>
        <dbReference type="Pfam" id="PF01612"/>
    </source>
</evidence>
<proteinExistence type="predicted"/>
<reference evidence="12" key="1">
    <citation type="journal article" date="2020" name="New Phytol.">
        <title>Comparative genomics reveals dynamic genome evolution in host specialist ectomycorrhizal fungi.</title>
        <authorList>
            <person name="Lofgren L.A."/>
            <person name="Nguyen N.H."/>
            <person name="Vilgalys R."/>
            <person name="Ruytinx J."/>
            <person name="Liao H.L."/>
            <person name="Branco S."/>
            <person name="Kuo A."/>
            <person name="LaButti K."/>
            <person name="Lipzen A."/>
            <person name="Andreopoulos W."/>
            <person name="Pangilinan J."/>
            <person name="Riley R."/>
            <person name="Hundley H."/>
            <person name="Na H."/>
            <person name="Barry K."/>
            <person name="Grigoriev I.V."/>
            <person name="Stajich J.E."/>
            <person name="Kennedy P.G."/>
        </authorList>
    </citation>
    <scope>NUCLEOTIDE SEQUENCE</scope>
    <source>
        <strain evidence="12">DOB743</strain>
    </source>
</reference>
<evidence type="ECO:0000256" key="4">
    <source>
        <dbReference type="ARBA" id="ARBA00022801"/>
    </source>
</evidence>
<keyword evidence="5" id="KW-0269">Exonuclease</keyword>
<dbReference type="InterPro" id="IPR051132">
    <property type="entry name" value="3-5_Exonuclease_domain"/>
</dbReference>
<evidence type="ECO:0000256" key="8">
    <source>
        <dbReference type="ARBA" id="ARBA00040531"/>
    </source>
</evidence>
<dbReference type="GO" id="GO:0006139">
    <property type="term" value="P:nucleobase-containing compound metabolic process"/>
    <property type="evidence" value="ECO:0007669"/>
    <property type="project" value="InterPro"/>
</dbReference>
<comment type="subcellular location">
    <subcellularLocation>
        <location evidence="1">Nucleus</location>
    </subcellularLocation>
</comment>
<keyword evidence="2" id="KW-0540">Nuclease</keyword>
<evidence type="ECO:0000256" key="3">
    <source>
        <dbReference type="ARBA" id="ARBA00022723"/>
    </source>
</evidence>
<evidence type="ECO:0000256" key="7">
    <source>
        <dbReference type="ARBA" id="ARBA00023242"/>
    </source>
</evidence>
<dbReference type="Proteomes" id="UP000714275">
    <property type="component" value="Unassembled WGS sequence"/>
</dbReference>
<evidence type="ECO:0000256" key="2">
    <source>
        <dbReference type="ARBA" id="ARBA00022722"/>
    </source>
</evidence>
<keyword evidence="13" id="KW-1185">Reference proteome</keyword>
<dbReference type="GO" id="GO:0046872">
    <property type="term" value="F:metal ion binding"/>
    <property type="evidence" value="ECO:0007669"/>
    <property type="project" value="UniProtKB-KW"/>
</dbReference>
<feature type="region of interest" description="Disordered" evidence="10">
    <location>
        <begin position="461"/>
        <end position="486"/>
    </location>
</feature>
<evidence type="ECO:0000256" key="10">
    <source>
        <dbReference type="SAM" id="MobiDB-lite"/>
    </source>
</evidence>
<evidence type="ECO:0000256" key="5">
    <source>
        <dbReference type="ARBA" id="ARBA00022839"/>
    </source>
</evidence>
<sequence length="515" mass="56369">MDQHMAMQSAEGLSHDHSFKVTGILGKVNGVATFGALHTACNNYGECQKMTLTPTKGHDDCMPALAEIPVTLAKYGHAPVKVIFTDNVRGDKSALERAFPSLLHDVSPVPSSTLADLALPDGWHVCRLGSTFQINSRMNCLMDELHGVDDGGELFIAMDLEWPVDRETGIYGKVSLISFAYEKAVYLIPVAQYTQDDGYLKLPSSLLVVLRSKRIRKIGVQVKGDLTRLYNDCGFSNSDELPFAGALELGPMAKDQNMTDHARVSLSDLTELVLRRYLPKDESVRVSTRWDDPELSSEQETYAALNVYAAWAIYKAFSTIPSVGPVTPSTPAGTHIQFMSRVGGLTVAYGYIARHQPKQFNRENVTKTRVVVTISSITVPAYLVRAELLSSHQETSLSTLGTQLPFSMLCCRRDLHTCAAHDQALDIHQAPPSPPPYQPIKTPYHMSELDTAQAVDLGEPSLMADDRPDTSSLEQATSDAEKDAHGLHQAESLAELVSCAISIEISEVRSRVIGV</sequence>
<feature type="domain" description="3'-5' exonuclease" evidence="11">
    <location>
        <begin position="155"/>
        <end position="318"/>
    </location>
</feature>
<dbReference type="GO" id="GO:0008408">
    <property type="term" value="F:3'-5' exonuclease activity"/>
    <property type="evidence" value="ECO:0007669"/>
    <property type="project" value="InterPro"/>
</dbReference>
<keyword evidence="3" id="KW-0479">Metal-binding</keyword>
<dbReference type="InterPro" id="IPR036397">
    <property type="entry name" value="RNaseH_sf"/>
</dbReference>
<comment type="caution">
    <text evidence="12">The sequence shown here is derived from an EMBL/GenBank/DDBJ whole genome shotgun (WGS) entry which is preliminary data.</text>
</comment>
<dbReference type="PANTHER" id="PTHR13620:SF109">
    <property type="entry name" value="3'-5' EXONUCLEASE"/>
    <property type="match status" value="1"/>
</dbReference>
<name>A0A9P7D0B1_9AGAM</name>
<dbReference type="Gene3D" id="3.30.420.10">
    <property type="entry name" value="Ribonuclease H-like superfamily/Ribonuclease H"/>
    <property type="match status" value="1"/>
</dbReference>
<dbReference type="InterPro" id="IPR012337">
    <property type="entry name" value="RNaseH-like_sf"/>
</dbReference>
<dbReference type="GO" id="GO:0003676">
    <property type="term" value="F:nucleic acid binding"/>
    <property type="evidence" value="ECO:0007669"/>
    <property type="project" value="InterPro"/>
</dbReference>
<dbReference type="GO" id="GO:0005634">
    <property type="term" value="C:nucleus"/>
    <property type="evidence" value="ECO:0007669"/>
    <property type="project" value="UniProtKB-SubCell"/>
</dbReference>
<protein>
    <recommendedName>
        <fullName evidence="8">3'-5' exonuclease</fullName>
    </recommendedName>
    <alternativeName>
        <fullName evidence="9">Werner Syndrome-like exonuclease</fullName>
    </alternativeName>
</protein>
<evidence type="ECO:0000256" key="6">
    <source>
        <dbReference type="ARBA" id="ARBA00022842"/>
    </source>
</evidence>
<keyword evidence="7" id="KW-0539">Nucleus</keyword>
<dbReference type="InterPro" id="IPR002562">
    <property type="entry name" value="3'-5'_exonuclease_dom"/>
</dbReference>
<dbReference type="AlphaFoldDB" id="A0A9P7D0B1"/>
<evidence type="ECO:0000256" key="9">
    <source>
        <dbReference type="ARBA" id="ARBA00042761"/>
    </source>
</evidence>
<dbReference type="CDD" id="cd06141">
    <property type="entry name" value="WRN_exo"/>
    <property type="match status" value="1"/>
</dbReference>
<dbReference type="OrthoDB" id="1920326at2759"/>
<evidence type="ECO:0000256" key="1">
    <source>
        <dbReference type="ARBA" id="ARBA00004123"/>
    </source>
</evidence>
<dbReference type="SUPFAM" id="SSF53098">
    <property type="entry name" value="Ribonuclease H-like"/>
    <property type="match status" value="1"/>
</dbReference>
<dbReference type="EMBL" id="JABBWD010000047">
    <property type="protein sequence ID" value="KAG1773607.1"/>
    <property type="molecule type" value="Genomic_DNA"/>
</dbReference>
<keyword evidence="6" id="KW-0460">Magnesium</keyword>